<dbReference type="AlphaFoldDB" id="A0A918C690"/>
<keyword evidence="4 12" id="KW-1003">Cell membrane</keyword>
<evidence type="ECO:0000256" key="2">
    <source>
        <dbReference type="ARBA" id="ARBA00009819"/>
    </source>
</evidence>
<feature type="transmembrane region" description="Helical" evidence="12">
    <location>
        <begin position="93"/>
        <end position="118"/>
    </location>
</feature>
<comment type="subcellular location">
    <subcellularLocation>
        <location evidence="1">Cell membrane</location>
        <topology evidence="1">Multi-pass membrane protein</topology>
    </subcellularLocation>
</comment>
<keyword evidence="10 12" id="KW-0408">Iron</keyword>
<comment type="caution">
    <text evidence="13">The sequence shown here is derived from an EMBL/GenBank/DDBJ whole genome shotgun (WGS) entry which is preliminary data.</text>
</comment>
<keyword evidence="14" id="KW-1185">Reference proteome</keyword>
<dbReference type="GO" id="GO:0020037">
    <property type="term" value="F:heme binding"/>
    <property type="evidence" value="ECO:0007669"/>
    <property type="project" value="TreeGrafter"/>
</dbReference>
<evidence type="ECO:0000256" key="11">
    <source>
        <dbReference type="ARBA" id="ARBA00023136"/>
    </source>
</evidence>
<keyword evidence="9 12" id="KW-1133">Transmembrane helix</keyword>
<reference evidence="13" key="2">
    <citation type="submission" date="2020-09" db="EMBL/GenBank/DDBJ databases">
        <authorList>
            <person name="Sun Q."/>
            <person name="Ohkuma M."/>
        </authorList>
    </citation>
    <scope>NUCLEOTIDE SEQUENCE</scope>
    <source>
        <strain evidence="13">JCM 31311</strain>
    </source>
</reference>
<evidence type="ECO:0000313" key="13">
    <source>
        <dbReference type="EMBL" id="GGR07739.1"/>
    </source>
</evidence>
<dbReference type="PANTHER" id="PTHR30365">
    <property type="entry name" value="CYTOCHROME D UBIQUINOL OXIDASE"/>
    <property type="match status" value="1"/>
</dbReference>
<evidence type="ECO:0000256" key="12">
    <source>
        <dbReference type="PIRNR" id="PIRNR006446"/>
    </source>
</evidence>
<protein>
    <submittedName>
        <fullName evidence="13">Cytochrome ubiquinol oxidase subunit I</fullName>
    </submittedName>
</protein>
<evidence type="ECO:0000313" key="14">
    <source>
        <dbReference type="Proteomes" id="UP000603865"/>
    </source>
</evidence>
<feature type="transmembrane region" description="Helical" evidence="12">
    <location>
        <begin position="367"/>
        <end position="386"/>
    </location>
</feature>
<accession>A0A918C690</accession>
<dbReference type="GO" id="GO:0019646">
    <property type="term" value="P:aerobic electron transport chain"/>
    <property type="evidence" value="ECO:0007669"/>
    <property type="project" value="InterPro"/>
</dbReference>
<evidence type="ECO:0000256" key="9">
    <source>
        <dbReference type="ARBA" id="ARBA00022989"/>
    </source>
</evidence>
<keyword evidence="6 12" id="KW-0812">Transmembrane</keyword>
<evidence type="ECO:0000256" key="1">
    <source>
        <dbReference type="ARBA" id="ARBA00004651"/>
    </source>
</evidence>
<dbReference type="GO" id="GO:0016682">
    <property type="term" value="F:oxidoreductase activity, acting on diphenols and related substances as donors, oxygen as acceptor"/>
    <property type="evidence" value="ECO:0007669"/>
    <property type="project" value="TreeGrafter"/>
</dbReference>
<dbReference type="GO" id="GO:0046872">
    <property type="term" value="F:metal ion binding"/>
    <property type="evidence" value="ECO:0007669"/>
    <property type="project" value="UniProtKB-UniRule"/>
</dbReference>
<feature type="transmembrane region" description="Helical" evidence="12">
    <location>
        <begin position="20"/>
        <end position="43"/>
    </location>
</feature>
<evidence type="ECO:0000256" key="3">
    <source>
        <dbReference type="ARBA" id="ARBA00022448"/>
    </source>
</evidence>
<gene>
    <name evidence="13" type="ORF">GCM10008957_20530</name>
</gene>
<proteinExistence type="inferred from homology"/>
<keyword evidence="11 12" id="KW-0472">Membrane</keyword>
<dbReference type="PANTHER" id="PTHR30365:SF15">
    <property type="entry name" value="CYTOCHROME BD UBIQUINOL OXIDASE SUBUNIT 1"/>
    <property type="match status" value="1"/>
</dbReference>
<evidence type="ECO:0000256" key="5">
    <source>
        <dbReference type="ARBA" id="ARBA00022617"/>
    </source>
</evidence>
<organism evidence="13 14">
    <name type="scientific">Deinococcus ruber</name>
    <dbReference type="NCBI Taxonomy" id="1848197"/>
    <lineage>
        <taxon>Bacteria</taxon>
        <taxon>Thermotogati</taxon>
        <taxon>Deinococcota</taxon>
        <taxon>Deinococci</taxon>
        <taxon>Deinococcales</taxon>
        <taxon>Deinococcaceae</taxon>
        <taxon>Deinococcus</taxon>
    </lineage>
</organism>
<keyword evidence="7 12" id="KW-0479">Metal-binding</keyword>
<keyword evidence="3 12" id="KW-0813">Transport</keyword>
<keyword evidence="8 12" id="KW-0249">Electron transport</keyword>
<dbReference type="GO" id="GO:0070069">
    <property type="term" value="C:cytochrome complex"/>
    <property type="evidence" value="ECO:0007669"/>
    <property type="project" value="UniProtKB-UniRule"/>
</dbReference>
<feature type="transmembrane region" description="Helical" evidence="12">
    <location>
        <begin position="412"/>
        <end position="437"/>
    </location>
</feature>
<feature type="transmembrane region" description="Helical" evidence="12">
    <location>
        <begin position="218"/>
        <end position="239"/>
    </location>
</feature>
<evidence type="ECO:0000256" key="7">
    <source>
        <dbReference type="ARBA" id="ARBA00022723"/>
    </source>
</evidence>
<dbReference type="GO" id="GO:0009055">
    <property type="term" value="F:electron transfer activity"/>
    <property type="evidence" value="ECO:0007669"/>
    <property type="project" value="UniProtKB-UniRule"/>
</dbReference>
<feature type="transmembrane region" description="Helical" evidence="12">
    <location>
        <begin position="55"/>
        <end position="73"/>
    </location>
</feature>
<dbReference type="PIRSF" id="PIRSF006446">
    <property type="entry name" value="Cyt_quinol_oxidase_1"/>
    <property type="match status" value="1"/>
</dbReference>
<reference evidence="13" key="1">
    <citation type="journal article" date="2014" name="Int. J. Syst. Evol. Microbiol.">
        <title>Complete genome sequence of Corynebacterium casei LMG S-19264T (=DSM 44701T), isolated from a smear-ripened cheese.</title>
        <authorList>
            <consortium name="US DOE Joint Genome Institute (JGI-PGF)"/>
            <person name="Walter F."/>
            <person name="Albersmeier A."/>
            <person name="Kalinowski J."/>
            <person name="Ruckert C."/>
        </authorList>
    </citation>
    <scope>NUCLEOTIDE SEQUENCE</scope>
    <source>
        <strain evidence="13">JCM 31311</strain>
    </source>
</reference>
<feature type="transmembrane region" description="Helical" evidence="12">
    <location>
        <begin position="332"/>
        <end position="355"/>
    </location>
</feature>
<dbReference type="GO" id="GO:0005886">
    <property type="term" value="C:plasma membrane"/>
    <property type="evidence" value="ECO:0007669"/>
    <property type="project" value="UniProtKB-SubCell"/>
</dbReference>
<dbReference type="InterPro" id="IPR002585">
    <property type="entry name" value="Cyt-d_ubiquinol_oxidase_su_1"/>
</dbReference>
<dbReference type="Pfam" id="PF01654">
    <property type="entry name" value="Cyt_bd_oxida_I"/>
    <property type="match status" value="1"/>
</dbReference>
<dbReference type="EMBL" id="BMQL01000009">
    <property type="protein sequence ID" value="GGR07739.1"/>
    <property type="molecule type" value="Genomic_DNA"/>
</dbReference>
<keyword evidence="5 12" id="KW-0349">Heme</keyword>
<comment type="similarity">
    <text evidence="2 12">Belongs to the cytochrome ubiquinol oxidase subunit 1 family.</text>
</comment>
<evidence type="ECO:0000256" key="4">
    <source>
        <dbReference type="ARBA" id="ARBA00022475"/>
    </source>
</evidence>
<sequence>MDFDTLALSRFQFATTSIFHYFFVPFTVGFALFIALLQTLAFVRRSDDLERLTRFFGHLFFINFVVGVVTGIVQEFQFGMNWQSFSNFVGNIFGVPLALEVLMAFFLESTFLGLWWFGKDRLPAWVNLSFIWLVAIGTAVSAFWIVIANAWMQHPVGYVLHDGQAVLTSFWAVMTNPKGLEWSAHILTGAVTVAAFFVIAVSGYHIRRNHEVNLFKTSLRLGLVLAALGSGGVVVSGHIQGQSAVRDQPMKYAAFSALWDTPKEGNMSESLIALPSTAQGRNLFSLEVPYLGSFLAFNNLYQKAQGLNELQAMMVKQYGPGNYIPPVWPVYWAFRIMVGIGGVMLLTALWGLWLWRRGRLETAYGYLTFLLIMPLAPHLANFSGFITTEIGRQPWVVQGLLLTRNAVSPLPLLYVVLSLIAFWVVYLLLIGLDVFLLTRTARAGMHPPEVQAASAPAPDYTLGSAPVRLEGNGHE</sequence>
<dbReference type="RefSeq" id="WP_189089999.1">
    <property type="nucleotide sequence ID" value="NZ_BMQL01000009.1"/>
</dbReference>
<feature type="transmembrane region" description="Helical" evidence="12">
    <location>
        <begin position="182"/>
        <end position="206"/>
    </location>
</feature>
<name>A0A918C690_9DEIO</name>
<evidence type="ECO:0000256" key="6">
    <source>
        <dbReference type="ARBA" id="ARBA00022692"/>
    </source>
</evidence>
<feature type="transmembrane region" description="Helical" evidence="12">
    <location>
        <begin position="130"/>
        <end position="152"/>
    </location>
</feature>
<evidence type="ECO:0000256" key="8">
    <source>
        <dbReference type="ARBA" id="ARBA00022982"/>
    </source>
</evidence>
<dbReference type="Proteomes" id="UP000603865">
    <property type="component" value="Unassembled WGS sequence"/>
</dbReference>
<evidence type="ECO:0000256" key="10">
    <source>
        <dbReference type="ARBA" id="ARBA00023004"/>
    </source>
</evidence>